<proteinExistence type="predicted"/>
<dbReference type="InterPro" id="IPR031720">
    <property type="entry name" value="DUF4728"/>
</dbReference>
<evidence type="ECO:0000256" key="2">
    <source>
        <dbReference type="SAM" id="Phobius"/>
    </source>
</evidence>
<keyword evidence="2" id="KW-0812">Transmembrane</keyword>
<keyword evidence="3" id="KW-1185">Reference proteome</keyword>
<feature type="transmembrane region" description="Helical" evidence="2">
    <location>
        <begin position="171"/>
        <end position="190"/>
    </location>
</feature>
<dbReference type="OrthoDB" id="6382823at2759"/>
<dbReference type="Pfam" id="PF15860">
    <property type="entry name" value="DUF4728"/>
    <property type="match status" value="1"/>
</dbReference>
<dbReference type="GeneID" id="125178327"/>
<evidence type="ECO:0000256" key="1">
    <source>
        <dbReference type="SAM" id="MobiDB-lite"/>
    </source>
</evidence>
<accession>A0A979FL85</accession>
<feature type="transmembrane region" description="Helical" evidence="2">
    <location>
        <begin position="128"/>
        <end position="151"/>
    </location>
</feature>
<name>A0A979FL85_HYAAZ</name>
<protein>
    <submittedName>
        <fullName evidence="4">Uncharacterized protein LOC125178327</fullName>
    </submittedName>
</protein>
<feature type="region of interest" description="Disordered" evidence="1">
    <location>
        <begin position="1"/>
        <end position="20"/>
    </location>
</feature>
<dbReference type="Proteomes" id="UP000694843">
    <property type="component" value="Unplaced"/>
</dbReference>
<reference evidence="4" key="1">
    <citation type="submission" date="2025-08" db="UniProtKB">
        <authorList>
            <consortium name="RefSeq"/>
        </authorList>
    </citation>
    <scope>IDENTIFICATION</scope>
    <source>
        <tissue evidence="4">Whole organism</tissue>
    </source>
</reference>
<keyword evidence="2" id="KW-0472">Membrane</keyword>
<evidence type="ECO:0000313" key="3">
    <source>
        <dbReference type="Proteomes" id="UP000694843"/>
    </source>
</evidence>
<keyword evidence="2" id="KW-1133">Transmembrane helix</keyword>
<feature type="transmembrane region" description="Helical" evidence="2">
    <location>
        <begin position="101"/>
        <end position="121"/>
    </location>
</feature>
<dbReference type="RefSeq" id="XP_047737779.1">
    <property type="nucleotide sequence ID" value="XM_047881823.1"/>
</dbReference>
<feature type="region of interest" description="Disordered" evidence="1">
    <location>
        <begin position="516"/>
        <end position="536"/>
    </location>
</feature>
<evidence type="ECO:0000313" key="4">
    <source>
        <dbReference type="RefSeq" id="XP_047737779.1"/>
    </source>
</evidence>
<dbReference type="KEGG" id="hazt:125178327"/>
<dbReference type="PANTHER" id="PTHR36694:SF11">
    <property type="entry name" value="LP21121P-RELATED"/>
    <property type="match status" value="1"/>
</dbReference>
<gene>
    <name evidence="4" type="primary">LOC125178327</name>
</gene>
<dbReference type="PANTHER" id="PTHR36694">
    <property type="entry name" value="PASIFLORA 1, ISOFORM A-RELATED"/>
    <property type="match status" value="1"/>
</dbReference>
<dbReference type="AlphaFoldDB" id="A0A979FL85"/>
<organism evidence="3 4">
    <name type="scientific">Hyalella azteca</name>
    <name type="common">Amphipod</name>
    <dbReference type="NCBI Taxonomy" id="294128"/>
    <lineage>
        <taxon>Eukaryota</taxon>
        <taxon>Metazoa</taxon>
        <taxon>Ecdysozoa</taxon>
        <taxon>Arthropoda</taxon>
        <taxon>Crustacea</taxon>
        <taxon>Multicrustacea</taxon>
        <taxon>Malacostraca</taxon>
        <taxon>Eumalacostraca</taxon>
        <taxon>Peracarida</taxon>
        <taxon>Amphipoda</taxon>
        <taxon>Senticaudata</taxon>
        <taxon>Talitrida</taxon>
        <taxon>Talitroidea</taxon>
        <taxon>Hyalellidae</taxon>
        <taxon>Hyalella</taxon>
    </lineage>
</organism>
<sequence>MSFPQPQPPGMSAHTSLSFRQTPSALQQTSPLTLAVWPVSTLSTDPYSRPAAGRQTQHFSPLSRRKRSDFEAIVATAATGRPSIAYPVSRHPSFLSVVETMVQVCAAVGLLACCLLILGLCLDQKYFLLPWIIDTSVFIVVDFVYVMGSIINAHVNLEYDPETHSDIEFSMLHTVVFFSLALNVYAVLCVTAQFQEYMAGGGTAQARELPVRTSSVRFARKSSTHVLATCREDVELVEAGVHCSNSTRSERRTREPKVPQLPRRTVSFHRHPSDKRVHRIARKYSAVSAAGLAIQNELPTIHDNDMSNNTCNGAAPDEGSGGAMNFIAGYFNASEPTGSSVLSSSSCELDGPSVDNNAISIDMRSSDDMLAGSGKTSSCNTEVIMNIEVLHDSTKQPKLPRPVGLKRQNTLPITHRDRDALNFPVSTHTPNIRDSLCSPPMRRGSQFYYSNTQPLPVFTNLLSNSPQLASMTPEHAVPLQLLTDASELLDPPHRSLQLLTGPSEHLKLMENSSKHLPRLTDFPEPSTMLGNRSEPQPSSVCIIEPVSLPSFSYLSEPALRLPEPYVPVQMSQLESDPTECLLSLVTASQPNVPVLLDPSQSNYPNMSQFISILSESSPLLSDQSRATNFSSDPAESVPQFHNNYRPATLSAISSHGLQSPRSSTSNLSTEAIGGVQEGRHQHSNDRQCLDSGNDLVENHRLCEVSNNFALPREIEKVRINANLDIV</sequence>